<evidence type="ECO:0000256" key="1">
    <source>
        <dbReference type="ARBA" id="ARBA00004141"/>
    </source>
</evidence>
<comment type="subcellular location">
    <subcellularLocation>
        <location evidence="1">Membrane</location>
        <topology evidence="1">Multi-pass membrane protein</topology>
    </subcellularLocation>
</comment>
<dbReference type="GO" id="GO:0005783">
    <property type="term" value="C:endoplasmic reticulum"/>
    <property type="evidence" value="ECO:0007669"/>
    <property type="project" value="TreeGrafter"/>
</dbReference>
<dbReference type="PANTHER" id="PTHR13439">
    <property type="entry name" value="CT120 PROTEIN"/>
    <property type="match status" value="1"/>
</dbReference>
<feature type="transmembrane region" description="Helical" evidence="6">
    <location>
        <begin position="54"/>
        <end position="71"/>
    </location>
</feature>
<keyword evidence="2 5" id="KW-0812">Transmembrane</keyword>
<dbReference type="PANTHER" id="PTHR13439:SF0">
    <property type="entry name" value="TOPOISOMERASE I DAMAGE AFFECTED PROTEIN 4"/>
    <property type="match status" value="1"/>
</dbReference>
<evidence type="ECO:0000256" key="3">
    <source>
        <dbReference type="ARBA" id="ARBA00022989"/>
    </source>
</evidence>
<evidence type="ECO:0000256" key="5">
    <source>
        <dbReference type="PROSITE-ProRule" id="PRU00205"/>
    </source>
</evidence>
<feature type="transmembrane region" description="Helical" evidence="6">
    <location>
        <begin position="141"/>
        <end position="161"/>
    </location>
</feature>
<name>A0A6U4XZR0_HEMAN</name>
<accession>A0A6U4XZR0</accession>
<keyword evidence="4 5" id="KW-0472">Membrane</keyword>
<feature type="transmembrane region" description="Helical" evidence="6">
    <location>
        <begin position="91"/>
        <end position="111"/>
    </location>
</feature>
<reference evidence="8" key="1">
    <citation type="submission" date="2021-01" db="EMBL/GenBank/DDBJ databases">
        <authorList>
            <person name="Corre E."/>
            <person name="Pelletier E."/>
            <person name="Niang G."/>
            <person name="Scheremetjew M."/>
            <person name="Finn R."/>
            <person name="Kale V."/>
            <person name="Holt S."/>
            <person name="Cochrane G."/>
            <person name="Meng A."/>
            <person name="Brown T."/>
            <person name="Cohen L."/>
        </authorList>
    </citation>
    <scope>NUCLEOTIDE SEQUENCE</scope>
    <source>
        <strain evidence="8">CCMP644</strain>
    </source>
</reference>
<feature type="transmembrane region" description="Helical" evidence="6">
    <location>
        <begin position="212"/>
        <end position="234"/>
    </location>
</feature>
<proteinExistence type="predicted"/>
<evidence type="ECO:0000256" key="6">
    <source>
        <dbReference type="SAM" id="Phobius"/>
    </source>
</evidence>
<dbReference type="Pfam" id="PF03798">
    <property type="entry name" value="TRAM_LAG1_CLN8"/>
    <property type="match status" value="1"/>
</dbReference>
<dbReference type="InterPro" id="IPR006634">
    <property type="entry name" value="TLC-dom"/>
</dbReference>
<evidence type="ECO:0000313" key="8">
    <source>
        <dbReference type="EMBL" id="CAD8966737.1"/>
    </source>
</evidence>
<gene>
    <name evidence="8" type="ORF">HAND00432_LOCUS18142</name>
</gene>
<feature type="transmembrane region" description="Helical" evidence="6">
    <location>
        <begin position="118"/>
        <end position="135"/>
    </location>
</feature>
<evidence type="ECO:0000259" key="7">
    <source>
        <dbReference type="PROSITE" id="PS50922"/>
    </source>
</evidence>
<dbReference type="AlphaFoldDB" id="A0A6U4XZR0"/>
<dbReference type="InterPro" id="IPR050846">
    <property type="entry name" value="TLCD"/>
</dbReference>
<dbReference type="SMART" id="SM00724">
    <property type="entry name" value="TLC"/>
    <property type="match status" value="1"/>
</dbReference>
<organism evidence="8">
    <name type="scientific">Hemiselmis andersenii</name>
    <name type="common">Cryptophyte alga</name>
    <dbReference type="NCBI Taxonomy" id="464988"/>
    <lineage>
        <taxon>Eukaryota</taxon>
        <taxon>Cryptophyceae</taxon>
        <taxon>Cryptomonadales</taxon>
        <taxon>Hemiselmidaceae</taxon>
        <taxon>Hemiselmis</taxon>
    </lineage>
</organism>
<protein>
    <recommendedName>
        <fullName evidence="7">TLC domain-containing protein</fullName>
    </recommendedName>
</protein>
<dbReference type="GO" id="GO:0016020">
    <property type="term" value="C:membrane"/>
    <property type="evidence" value="ECO:0007669"/>
    <property type="project" value="UniProtKB-SubCell"/>
</dbReference>
<feature type="transmembrane region" description="Helical" evidence="6">
    <location>
        <begin position="173"/>
        <end position="192"/>
    </location>
</feature>
<dbReference type="PROSITE" id="PS50922">
    <property type="entry name" value="TLC"/>
    <property type="match status" value="1"/>
</dbReference>
<dbReference type="EMBL" id="HBFX01030112">
    <property type="protein sequence ID" value="CAD8966737.1"/>
    <property type="molecule type" value="Transcribed_RNA"/>
</dbReference>
<feature type="domain" description="TLC" evidence="7">
    <location>
        <begin position="43"/>
        <end position="245"/>
    </location>
</feature>
<sequence length="258" mass="28892">MWSLPVSQHFSVLPVGLSVVVWLVCYIIGGWLLSFSRRFQSFHKGAQHQGRTTIPSYCFILVVVPLSVYTLATDEELAASRQLGSTPLSRIIINMATGYFLFDSLSVLLHMGSHGGQYLLHGVLCLITYGLAALFDVYHYWGPTFLLFEITTLFINARWWFAQLDNKEGTAYTINGISLILTWLSVRVIFGLSQSWVFWQDAFSPASAKVPAAIFAWYAFSNISLNLLNIFWFFKIMKSALGFFGVGKGKGKGKGKDS</sequence>
<dbReference type="GO" id="GO:0055088">
    <property type="term" value="P:lipid homeostasis"/>
    <property type="evidence" value="ECO:0007669"/>
    <property type="project" value="TreeGrafter"/>
</dbReference>
<evidence type="ECO:0000256" key="4">
    <source>
        <dbReference type="ARBA" id="ARBA00023136"/>
    </source>
</evidence>
<evidence type="ECO:0000256" key="2">
    <source>
        <dbReference type="ARBA" id="ARBA00022692"/>
    </source>
</evidence>
<feature type="transmembrane region" description="Helical" evidence="6">
    <location>
        <begin position="12"/>
        <end position="33"/>
    </location>
</feature>
<keyword evidence="3 6" id="KW-1133">Transmembrane helix</keyword>